<feature type="domain" description="Metallo-beta-lactamase" evidence="7">
    <location>
        <begin position="505"/>
        <end position="716"/>
    </location>
</feature>
<feature type="transmembrane region" description="Helical" evidence="6">
    <location>
        <begin position="400"/>
        <end position="417"/>
    </location>
</feature>
<keyword evidence="3 6" id="KW-0812">Transmembrane</keyword>
<feature type="transmembrane region" description="Helical" evidence="6">
    <location>
        <begin position="473"/>
        <end position="493"/>
    </location>
</feature>
<dbReference type="AlphaFoldDB" id="A0A0M5JEI9"/>
<evidence type="ECO:0000256" key="4">
    <source>
        <dbReference type="ARBA" id="ARBA00022989"/>
    </source>
</evidence>
<dbReference type="InterPro" id="IPR001279">
    <property type="entry name" value="Metallo-B-lactamas"/>
</dbReference>
<name>A0A0M5JEI9_9BACI</name>
<dbReference type="InterPro" id="IPR025405">
    <property type="entry name" value="DUF4131"/>
</dbReference>
<dbReference type="Gene3D" id="3.60.15.10">
    <property type="entry name" value="Ribonuclease Z/Hydroxyacylglutathione hydrolase-like"/>
    <property type="match status" value="1"/>
</dbReference>
<dbReference type="SMART" id="SM00849">
    <property type="entry name" value="Lactamase_B"/>
    <property type="match status" value="1"/>
</dbReference>
<organism evidence="8 9">
    <name type="scientific">Bacillus gobiensis</name>
    <dbReference type="NCBI Taxonomy" id="1441095"/>
    <lineage>
        <taxon>Bacteria</taxon>
        <taxon>Bacillati</taxon>
        <taxon>Bacillota</taxon>
        <taxon>Bacilli</taxon>
        <taxon>Bacillales</taxon>
        <taxon>Bacillaceae</taxon>
        <taxon>Bacillus</taxon>
    </lineage>
</organism>
<feature type="transmembrane region" description="Helical" evidence="6">
    <location>
        <begin position="317"/>
        <end position="336"/>
    </location>
</feature>
<dbReference type="Proteomes" id="UP000067625">
    <property type="component" value="Chromosome"/>
</dbReference>
<evidence type="ECO:0000313" key="8">
    <source>
        <dbReference type="EMBL" id="ALC81689.1"/>
    </source>
</evidence>
<feature type="transmembrane region" description="Helical" evidence="6">
    <location>
        <begin position="224"/>
        <end position="247"/>
    </location>
</feature>
<dbReference type="CDD" id="cd07731">
    <property type="entry name" value="ComA-like_MBL-fold"/>
    <property type="match status" value="1"/>
</dbReference>
<feature type="transmembrane region" description="Helical" evidence="6">
    <location>
        <begin position="259"/>
        <end position="283"/>
    </location>
</feature>
<accession>A0A0M5JEI9</accession>
<feature type="transmembrane region" description="Helical" evidence="6">
    <location>
        <begin position="6"/>
        <end position="38"/>
    </location>
</feature>
<comment type="subcellular location">
    <subcellularLocation>
        <location evidence="1">Cell membrane</location>
        <topology evidence="1">Multi-pass membrane protein</topology>
    </subcellularLocation>
</comment>
<proteinExistence type="predicted"/>
<feature type="transmembrane region" description="Helical" evidence="6">
    <location>
        <begin position="348"/>
        <end position="367"/>
    </location>
</feature>
<dbReference type="InterPro" id="IPR052159">
    <property type="entry name" value="Competence_DNA_uptake"/>
</dbReference>
<dbReference type="InterPro" id="IPR004797">
    <property type="entry name" value="Competence_ComEC/Rec2"/>
</dbReference>
<feature type="transmembrane region" description="Helical" evidence="6">
    <location>
        <begin position="437"/>
        <end position="461"/>
    </location>
</feature>
<dbReference type="RefSeq" id="WP_053603450.1">
    <property type="nucleotide sequence ID" value="NZ_CP012600.1"/>
</dbReference>
<dbReference type="GO" id="GO:0005886">
    <property type="term" value="C:plasma membrane"/>
    <property type="evidence" value="ECO:0007669"/>
    <property type="project" value="UniProtKB-SubCell"/>
</dbReference>
<dbReference type="OrthoDB" id="9761531at2"/>
<evidence type="ECO:0000259" key="7">
    <source>
        <dbReference type="SMART" id="SM00849"/>
    </source>
</evidence>
<evidence type="ECO:0000256" key="2">
    <source>
        <dbReference type="ARBA" id="ARBA00022475"/>
    </source>
</evidence>
<dbReference type="NCBIfam" id="TIGR00360">
    <property type="entry name" value="ComEC_N-term"/>
    <property type="match status" value="1"/>
</dbReference>
<sequence length="771" mass="86363">MSLRFFLLAISSAAGIAIASSSNLFFLPVIICLFIYCLYQRRIELFFLCLFFIFLFFFNFKLIDHINITRFEEGSLRTEASLIDIPKLDGDRFSANVKTREGEIFSAVYYLNEPSEISKLSQLEPGNVCVMNGELKPPKNATVPGTFNYKQYLHDKKIHWIYRVNSIEDCRMTGNFPLKKIRKAGLDFIKEHVPETSAGIVQALIFGDQQNIDPEVIDAYQQLGIIHILAISGLHVGILTAALYHVLLRLGMTRESAKLLLIAVLPLYSIITGASPSVLRAAFMTMAFLLFSLINVRLKTADALCLVFLGLLLIDPYQLFQVGFQLSFAVTFFLLMSKSIIQQIASRIGQLIMVSLIAQLGSLPILLYHFQSVSLLGLVMNILFVPFYTLLILPFALINFILMLAFPSLGAFFFRFLDFLMQWSHQIAVTMAAIDPVQIITVKPGLFQLLFYVMSAVLLLYKLETSGPGKASFVSSLLLVAAVVLHLLTPSFLAKGEVVMLDIGQGDSMFISAPRSKGNVLVDTGGIVSFPKEEWRKRKSQFSIGKNILIPFLTAKGIRQLDALVLTHADQDHIGEADVLITQKKVKKLIVPIGFIRERSDESLITQAMENGIPVEVVQSGDVLEINDLTFRVLAPEEIDKESKNNSSLVLWFRANDISWLLTGDLEKEGELSLLKKYPSLMADILKVGHHGSKGSSGSEFIKQLHPKAAFISVGENNRYQHPHQEVLNILSDFQVHTYRTDKHGSIQYVYDNKKGTIQLHPPYDTVPKSK</sequence>
<dbReference type="InterPro" id="IPR004477">
    <property type="entry name" value="ComEC_N"/>
</dbReference>
<feature type="transmembrane region" description="Helical" evidence="6">
    <location>
        <begin position="45"/>
        <end position="63"/>
    </location>
</feature>
<keyword evidence="4 6" id="KW-1133">Transmembrane helix</keyword>
<evidence type="ECO:0000256" key="3">
    <source>
        <dbReference type="ARBA" id="ARBA00022692"/>
    </source>
</evidence>
<dbReference type="Pfam" id="PF03772">
    <property type="entry name" value="Competence"/>
    <property type="match status" value="1"/>
</dbReference>
<evidence type="ECO:0000256" key="6">
    <source>
        <dbReference type="SAM" id="Phobius"/>
    </source>
</evidence>
<dbReference type="PANTHER" id="PTHR30619">
    <property type="entry name" value="DNA INTERNALIZATION/COMPETENCE PROTEIN COMEC/REC2"/>
    <property type="match status" value="1"/>
</dbReference>
<gene>
    <name evidence="8" type="ORF">AM592_08765</name>
</gene>
<evidence type="ECO:0000256" key="1">
    <source>
        <dbReference type="ARBA" id="ARBA00004651"/>
    </source>
</evidence>
<reference evidence="9" key="1">
    <citation type="submission" date="2015-08" db="EMBL/GenBank/DDBJ databases">
        <title>Genome sequencing project for genomic taxonomy and phylogenomics of Bacillus-like bacteria.</title>
        <authorList>
            <person name="Liu B."/>
            <person name="Wang J."/>
            <person name="Zhu Y."/>
            <person name="Liu G."/>
            <person name="Chen Q."/>
            <person name="Chen Z."/>
            <person name="Lan J."/>
            <person name="Che J."/>
            <person name="Ge C."/>
            <person name="Shi H."/>
            <person name="Pan Z."/>
            <person name="Liu X."/>
        </authorList>
    </citation>
    <scope>NUCLEOTIDE SEQUENCE [LARGE SCALE GENOMIC DNA]</scope>
    <source>
        <strain evidence="9">FJAT-4402</strain>
    </source>
</reference>
<evidence type="ECO:0000313" key="9">
    <source>
        <dbReference type="Proteomes" id="UP000067625"/>
    </source>
</evidence>
<dbReference type="EMBL" id="CP012600">
    <property type="protein sequence ID" value="ALC81689.1"/>
    <property type="molecule type" value="Genomic_DNA"/>
</dbReference>
<dbReference type="InterPro" id="IPR036866">
    <property type="entry name" value="RibonucZ/Hydroxyglut_hydro"/>
</dbReference>
<keyword evidence="9" id="KW-1185">Reference proteome</keyword>
<dbReference type="PATRIC" id="fig|1441095.3.peg.1923"/>
<dbReference type="PANTHER" id="PTHR30619:SF1">
    <property type="entry name" value="RECOMBINATION PROTEIN 2"/>
    <property type="match status" value="1"/>
</dbReference>
<dbReference type="InterPro" id="IPR035681">
    <property type="entry name" value="ComA-like_MBL"/>
</dbReference>
<keyword evidence="2" id="KW-1003">Cell membrane</keyword>
<dbReference type="STRING" id="1441095.AM592_08765"/>
<dbReference type="NCBIfam" id="TIGR00361">
    <property type="entry name" value="ComEC_Rec2"/>
    <property type="match status" value="1"/>
</dbReference>
<feature type="transmembrane region" description="Helical" evidence="6">
    <location>
        <begin position="373"/>
        <end position="393"/>
    </location>
</feature>
<dbReference type="GO" id="GO:0030420">
    <property type="term" value="P:establishment of competence for transformation"/>
    <property type="evidence" value="ECO:0007669"/>
    <property type="project" value="InterPro"/>
</dbReference>
<reference evidence="8 9" key="2">
    <citation type="journal article" date="2016" name="Int. J. Syst. Evol. Microbiol.">
        <title>Bacillus gobiensis sp. nov., isolated from a soil sample.</title>
        <authorList>
            <person name="Liu B."/>
            <person name="Liu G.H."/>
            <person name="Cetin S."/>
            <person name="Schumann P."/>
            <person name="Pan Z.Z."/>
            <person name="Chen Q.Q."/>
        </authorList>
    </citation>
    <scope>NUCLEOTIDE SEQUENCE [LARGE SCALE GENOMIC DNA]</scope>
    <source>
        <strain evidence="8 9">FJAT-4402</strain>
    </source>
</reference>
<dbReference type="Pfam" id="PF13567">
    <property type="entry name" value="DUF4131"/>
    <property type="match status" value="1"/>
</dbReference>
<dbReference type="SUPFAM" id="SSF56281">
    <property type="entry name" value="Metallo-hydrolase/oxidoreductase"/>
    <property type="match status" value="1"/>
</dbReference>
<keyword evidence="5 6" id="KW-0472">Membrane</keyword>
<evidence type="ECO:0000256" key="5">
    <source>
        <dbReference type="ARBA" id="ARBA00023136"/>
    </source>
</evidence>
<protein>
    <submittedName>
        <fullName evidence="8">Competence protein ComE</fullName>
    </submittedName>
</protein>
<dbReference type="Pfam" id="PF00753">
    <property type="entry name" value="Lactamase_B"/>
    <property type="match status" value="1"/>
</dbReference>